<keyword evidence="1 2" id="KW-0175">Coiled coil</keyword>
<dbReference type="GO" id="GO:0005856">
    <property type="term" value="C:cytoskeleton"/>
    <property type="evidence" value="ECO:0007669"/>
    <property type="project" value="TreeGrafter"/>
</dbReference>
<dbReference type="InterPro" id="IPR029191">
    <property type="entry name" value="Uds1"/>
</dbReference>
<protein>
    <recommendedName>
        <fullName evidence="4">Up-regulated during septation protein 1 domain-containing protein</fullName>
    </recommendedName>
</protein>
<dbReference type="PANTHER" id="PTHR32083">
    <property type="entry name" value="CILIA AND FLAGELLA-ASSOCIATED PROTEIN 58-RELATED"/>
    <property type="match status" value="1"/>
</dbReference>
<dbReference type="EMBL" id="OOIN01000007">
    <property type="protein sequence ID" value="SPO24097.1"/>
    <property type="molecule type" value="Genomic_DNA"/>
</dbReference>
<dbReference type="Pfam" id="PF15456">
    <property type="entry name" value="Uds1"/>
    <property type="match status" value="1"/>
</dbReference>
<feature type="compositionally biased region" description="Pro residues" evidence="3">
    <location>
        <begin position="1836"/>
        <end position="1845"/>
    </location>
</feature>
<dbReference type="PANTHER" id="PTHR32083:SF0">
    <property type="entry name" value="CILIA AND FLAGELLA-ASSOCIATED PROTEIN 58"/>
    <property type="match status" value="1"/>
</dbReference>
<dbReference type="Proteomes" id="UP000324022">
    <property type="component" value="Unassembled WGS sequence"/>
</dbReference>
<feature type="region of interest" description="Disordered" evidence="3">
    <location>
        <begin position="581"/>
        <end position="603"/>
    </location>
</feature>
<feature type="compositionally biased region" description="Polar residues" evidence="3">
    <location>
        <begin position="182"/>
        <end position="192"/>
    </location>
</feature>
<feature type="compositionally biased region" description="Polar residues" evidence="3">
    <location>
        <begin position="1815"/>
        <end position="1829"/>
    </location>
</feature>
<feature type="region of interest" description="Disordered" evidence="3">
    <location>
        <begin position="1552"/>
        <end position="1728"/>
    </location>
</feature>
<reference evidence="5 6" key="1">
    <citation type="submission" date="2018-03" db="EMBL/GenBank/DDBJ databases">
        <authorList>
            <person name="Guldener U."/>
        </authorList>
    </citation>
    <scope>NUCLEOTIDE SEQUENCE [LARGE SCALE GENOMIC DNA]</scope>
    <source>
        <strain evidence="5 6">NBRC100155</strain>
    </source>
</reference>
<keyword evidence="6" id="KW-1185">Reference proteome</keyword>
<evidence type="ECO:0000313" key="6">
    <source>
        <dbReference type="Proteomes" id="UP000324022"/>
    </source>
</evidence>
<accession>A0A5C3E3B5</accession>
<feature type="region of interest" description="Disordered" evidence="3">
    <location>
        <begin position="378"/>
        <end position="401"/>
    </location>
</feature>
<gene>
    <name evidence="5" type="ORF">UTRI_03365</name>
</gene>
<feature type="compositionally biased region" description="Low complexity" evidence="3">
    <location>
        <begin position="1662"/>
        <end position="1690"/>
    </location>
</feature>
<name>A0A5C3E3B5_9BASI</name>
<feature type="region of interest" description="Disordered" evidence="3">
    <location>
        <begin position="1040"/>
        <end position="1068"/>
    </location>
</feature>
<feature type="region of interest" description="Disordered" evidence="3">
    <location>
        <begin position="801"/>
        <end position="829"/>
    </location>
</feature>
<feature type="compositionally biased region" description="Polar residues" evidence="3">
    <location>
        <begin position="1698"/>
        <end position="1712"/>
    </location>
</feature>
<evidence type="ECO:0000259" key="4">
    <source>
        <dbReference type="Pfam" id="PF15456"/>
    </source>
</evidence>
<feature type="compositionally biased region" description="Polar residues" evidence="3">
    <location>
        <begin position="58"/>
        <end position="70"/>
    </location>
</feature>
<evidence type="ECO:0000256" key="2">
    <source>
        <dbReference type="SAM" id="Coils"/>
    </source>
</evidence>
<feature type="region of interest" description="Disordered" evidence="3">
    <location>
        <begin position="34"/>
        <end position="84"/>
    </location>
</feature>
<feature type="region of interest" description="Disordered" evidence="3">
    <location>
        <begin position="1406"/>
        <end position="1426"/>
    </location>
</feature>
<feature type="coiled-coil region" evidence="2">
    <location>
        <begin position="1497"/>
        <end position="1534"/>
    </location>
</feature>
<feature type="compositionally biased region" description="Polar residues" evidence="3">
    <location>
        <begin position="390"/>
        <end position="400"/>
    </location>
</feature>
<feature type="compositionally biased region" description="Low complexity" evidence="3">
    <location>
        <begin position="450"/>
        <end position="460"/>
    </location>
</feature>
<feature type="region of interest" description="Disordered" evidence="3">
    <location>
        <begin position="352"/>
        <end position="371"/>
    </location>
</feature>
<evidence type="ECO:0000313" key="5">
    <source>
        <dbReference type="EMBL" id="SPO24097.1"/>
    </source>
</evidence>
<feature type="compositionally biased region" description="Low complexity" evidence="3">
    <location>
        <begin position="38"/>
        <end position="57"/>
    </location>
</feature>
<feature type="domain" description="Up-regulated during septation protein 1" evidence="4">
    <location>
        <begin position="522"/>
        <end position="684"/>
    </location>
</feature>
<feature type="compositionally biased region" description="Polar residues" evidence="3">
    <location>
        <begin position="127"/>
        <end position="172"/>
    </location>
</feature>
<feature type="compositionally biased region" description="Polar residues" evidence="3">
    <location>
        <begin position="1552"/>
        <end position="1561"/>
    </location>
</feature>
<feature type="region of interest" description="Disordered" evidence="3">
    <location>
        <begin position="218"/>
        <end position="251"/>
    </location>
</feature>
<feature type="compositionally biased region" description="Polar residues" evidence="3">
    <location>
        <begin position="1617"/>
        <end position="1629"/>
    </location>
</feature>
<proteinExistence type="predicted"/>
<feature type="region of interest" description="Disordered" evidence="3">
    <location>
        <begin position="106"/>
        <end position="195"/>
    </location>
</feature>
<organism evidence="5 6">
    <name type="scientific">Ustilago trichophora</name>
    <dbReference type="NCBI Taxonomy" id="86804"/>
    <lineage>
        <taxon>Eukaryota</taxon>
        <taxon>Fungi</taxon>
        <taxon>Dikarya</taxon>
        <taxon>Basidiomycota</taxon>
        <taxon>Ustilaginomycotina</taxon>
        <taxon>Ustilaginomycetes</taxon>
        <taxon>Ustilaginales</taxon>
        <taxon>Ustilaginaceae</taxon>
        <taxon>Ustilago</taxon>
    </lineage>
</organism>
<sequence length="1845" mass="199274">MVDVARSMAALPSASNRWANAPAQLVSSRLEQGARIASTTSGSIDSTASSSRSPESSLRTATDLPNTEPASRSERAESFMSTGTASSGIYTAATISKASTATIRKIERTNASARPIRFTKSKKDTESITPSSSVEHMSSRSTDATEYQSSPIFAGDQSNSTVTTSFDTTVRSPTDEPRRPATTKSGGATDPSSHIDMTLDLAEPRSFFSDSFSGHDSTRFMSAPPSRLASINPDTLRLGPSSKRGSEQATSDVGISELYASEMSHSSSYQSAVSSLANSVESLPQLSRATRYTGAQSSTSVKPAAGTKFGLGIQTRGSMPSSHHQQIADNPIAAARYLAGPSLEVVPEARESPYMGSRASQAASTPDMGAPSSLTISTVIPPNNEPVWGESSSSSINAGTTDPAFGSMATFSFPSPVPSSAGFNNAPTKPGHPGSLSARYPRSPGSAFHSSNPSMQSSVSNANARHLFSSKASDAGLLHASNWSHAPPSSYGGSIISSTGGTSVLGFASLNPNNRDDMLHRLLLDQARVDCQEYGTMSLEQVAEAKRDLKHVERKVQSLRTKLKVEIKIRDAAVALRKAHRRTAASAHSPTSSVSLAVSPTSPGFASTQIPGSNLAASSSSSSSSSFAARSRALSISATEAKADEDANVATAKVDKVANELFKWIERANSLRRKLLEHQAATLSERVHHLESDRQVMEEKLPFLTASASFESLAPSASASAVGITRHRDAGHRYQPSADEPYIPRGPEDLLRHNRLESDLSAISGFSFLDAAAPEKLRRLGEELEKKREMVRKLELEMDSARDAARRRDATSDRLTQQLEEQSRERSRAVEELRTLKEQMNRQDESSRQAQAEAVQSAITEVEERMKRQMEQSRTRDQEKEDALVNAKAEVMAGQRALTDLQTRLDATQEETKTLRLRAEAAEKASQEEIRALQIRLEAAQRTSDEHKRKLDDMHGESTRQLNQGSHDLASLQAELRTIKAARDKASMLAADRARTIDELEGHLKQVRDTLGAEKDALAASHVKAITNLEEQLKQVRSELSAEKQTRTRAEERVSAAQKEIGDTQARADEADGKLRELELAVGAERRIMAERDELFHAFERRLESAEQRLQEQDKRCARMLGKLEGREEMDDLLERIKAGAAGVAKKKKTAGQDIAALLSSLETHIGDLELELARANAQISGPPRDSVAASDAPAATVHHAELEASLQEVQQWKTEAERLKTLLNSQRCNTVETLPEDQKRLQDLEVELESSQRQGEERVIRLEAEVRTLSEQKDELERQGSERVKQLEGKLEQLEATNRDLEKRLCNASNPASPAASIDALPLRASKSASPHTSTFQLQNRGVGNLIDRFGGGRKVSSELRADDSSAMLQACIRSAENLRAMLPDLPAAAKGSADLQALRNAFQKSAALPPSPTAARAPTSARTYSGTADLQAELDATAERLRSTLAISRAVIDLALESEADKGNRGDPERKEQHAVAARAQADALSSQQALVTRITSLTAKVKEQTNREKRLKAELAEAKEQLEEARAVERAPSSPYGLTPGSDSMLGLSTSPAKSGESNFFGMPKSLGRTSSNKSMRTLLGDKPSPISTNAHVPGGATLAPPRSPSGFDALPSPTRSNISLHSSPSIRYISPFAPPNFDTRNPQRPLPELRSNGADNLISNASISESSNNAEMSDSISLRSVSSPSSTHLGLPSSAASLTGTSQSSISMQRAGAEPSQASSPTPNGMIKRTITLGMDVPQLVSRVRELERQLSQTAAIRQRAERAAELETQLREANQAYTKLLDRMDAERNIGTHQKVEILNELNDAQSKLQTTQAQIQRAQSASPFVSPLPTFKPLPPPKD</sequence>
<dbReference type="OrthoDB" id="5569911at2759"/>
<feature type="compositionally biased region" description="Polar residues" evidence="3">
    <location>
        <begin position="586"/>
        <end position="603"/>
    </location>
</feature>
<feature type="region of interest" description="Disordered" evidence="3">
    <location>
        <begin position="420"/>
        <end position="461"/>
    </location>
</feature>
<feature type="coiled-coil region" evidence="2">
    <location>
        <begin position="673"/>
        <end position="700"/>
    </location>
</feature>
<feature type="region of interest" description="Disordered" evidence="3">
    <location>
        <begin position="1815"/>
        <end position="1845"/>
    </location>
</feature>
<evidence type="ECO:0000256" key="1">
    <source>
        <dbReference type="ARBA" id="ARBA00023054"/>
    </source>
</evidence>
<feature type="coiled-coil region" evidence="2">
    <location>
        <begin position="898"/>
        <end position="957"/>
    </location>
</feature>
<feature type="compositionally biased region" description="Low complexity" evidence="3">
    <location>
        <begin position="1407"/>
        <end position="1425"/>
    </location>
</feature>
<feature type="compositionally biased region" description="Basic and acidic residues" evidence="3">
    <location>
        <begin position="801"/>
        <end position="812"/>
    </location>
</feature>
<feature type="coiled-coil region" evidence="2">
    <location>
        <begin position="1203"/>
        <end position="1305"/>
    </location>
</feature>
<evidence type="ECO:0000256" key="3">
    <source>
        <dbReference type="SAM" id="MobiDB-lite"/>
    </source>
</evidence>